<keyword evidence="2" id="KW-1133">Transmembrane helix</keyword>
<dbReference type="KEGG" id="cprv:CYPRO_0509"/>
<evidence type="ECO:0000313" key="4">
    <source>
        <dbReference type="EMBL" id="AXI99794.1"/>
    </source>
</evidence>
<keyword evidence="5" id="KW-1185">Reference proteome</keyword>
<organism evidence="4 5">
    <name type="scientific">Cyclonatronum proteinivorum</name>
    <dbReference type="NCBI Taxonomy" id="1457365"/>
    <lineage>
        <taxon>Bacteria</taxon>
        <taxon>Pseudomonadati</taxon>
        <taxon>Balneolota</taxon>
        <taxon>Balneolia</taxon>
        <taxon>Balneolales</taxon>
        <taxon>Cyclonatronaceae</taxon>
        <taxon>Cyclonatronum</taxon>
    </lineage>
</organism>
<keyword evidence="2" id="KW-0812">Transmembrane</keyword>
<gene>
    <name evidence="4" type="ORF">CYPRO_0509</name>
</gene>
<protein>
    <recommendedName>
        <fullName evidence="3">CAAX prenyl protease 2/Lysostaphin resistance protein A-like domain-containing protein</fullName>
    </recommendedName>
</protein>
<reference evidence="4 5" key="1">
    <citation type="submission" date="2018-03" db="EMBL/GenBank/DDBJ databases">
        <title>Phenotypic and genomic properties of Cyclonatronum proteinivorum gen. nov., sp. nov., a haloalkaliphilic bacteroidete from soda lakes possessing Na+-translocating rhodopsin.</title>
        <authorList>
            <person name="Toshchakov S.V."/>
            <person name="Korzhenkov A."/>
            <person name="Samarov N.I."/>
            <person name="Kublanov I.V."/>
            <person name="Muntyan M.S."/>
            <person name="Sorokin D.Y."/>
        </authorList>
    </citation>
    <scope>NUCLEOTIDE SEQUENCE [LARGE SCALE GENOMIC DNA]</scope>
    <source>
        <strain evidence="4 5">Omega</strain>
    </source>
</reference>
<evidence type="ECO:0000256" key="1">
    <source>
        <dbReference type="SAM" id="MobiDB-lite"/>
    </source>
</evidence>
<dbReference type="Proteomes" id="UP000254808">
    <property type="component" value="Chromosome"/>
</dbReference>
<evidence type="ECO:0000259" key="3">
    <source>
        <dbReference type="Pfam" id="PF02517"/>
    </source>
</evidence>
<dbReference type="AlphaFoldDB" id="A0A345UH43"/>
<dbReference type="GO" id="GO:0080120">
    <property type="term" value="P:CAAX-box protein maturation"/>
    <property type="evidence" value="ECO:0007669"/>
    <property type="project" value="UniProtKB-ARBA"/>
</dbReference>
<dbReference type="InterPro" id="IPR003675">
    <property type="entry name" value="Rce1/LyrA-like_dom"/>
</dbReference>
<feature type="transmembrane region" description="Helical" evidence="2">
    <location>
        <begin position="161"/>
        <end position="182"/>
    </location>
</feature>
<feature type="region of interest" description="Disordered" evidence="1">
    <location>
        <begin position="1"/>
        <end position="21"/>
    </location>
</feature>
<feature type="transmembrane region" description="Helical" evidence="2">
    <location>
        <begin position="66"/>
        <end position="85"/>
    </location>
</feature>
<accession>A0A345UH43</accession>
<evidence type="ECO:0000313" key="5">
    <source>
        <dbReference type="Proteomes" id="UP000254808"/>
    </source>
</evidence>
<feature type="transmembrane region" description="Helical" evidence="2">
    <location>
        <begin position="129"/>
        <end position="155"/>
    </location>
</feature>
<dbReference type="GO" id="GO:0004175">
    <property type="term" value="F:endopeptidase activity"/>
    <property type="evidence" value="ECO:0007669"/>
    <property type="project" value="UniProtKB-ARBA"/>
</dbReference>
<proteinExistence type="predicted"/>
<dbReference type="OrthoDB" id="9779573at2"/>
<feature type="transmembrane region" description="Helical" evidence="2">
    <location>
        <begin position="29"/>
        <end position="51"/>
    </location>
</feature>
<evidence type="ECO:0000256" key="2">
    <source>
        <dbReference type="SAM" id="Phobius"/>
    </source>
</evidence>
<dbReference type="EMBL" id="CP027806">
    <property type="protein sequence ID" value="AXI99794.1"/>
    <property type="molecule type" value="Genomic_DNA"/>
</dbReference>
<name>A0A345UH43_9BACT</name>
<keyword evidence="2" id="KW-0472">Membrane</keyword>
<feature type="domain" description="CAAX prenyl protease 2/Lysostaphin resistance protein A-like" evidence="3">
    <location>
        <begin position="117"/>
        <end position="197"/>
    </location>
</feature>
<sequence>MRCDVRIHRKEPRMNPSDSGEGVVDRNQMLHIAMISALVWLTLGSLIIWFTADTDFLGILQEGQPFALQLAGGITAGAIMGYAGVKLMQVPALREVAEQFGIVRIIKEARLTRKDGIYISVSAGISEEWLFRAAILPLAGLTISTVLFVLVHGYIKFSSRAHVFFALFMLLLSLVLGLLFLYQGIFAAMAAHAVYDMAAFYGIRQHLPEQEENGAAPLES</sequence>
<dbReference type="Pfam" id="PF02517">
    <property type="entry name" value="Rce1-like"/>
    <property type="match status" value="1"/>
</dbReference>